<reference evidence="9 10" key="1">
    <citation type="submission" date="2013-11" db="EMBL/GenBank/DDBJ databases">
        <title>Draft genome of the bovine lungworm Dictyocaulus viviparus.</title>
        <authorList>
            <person name="Mitreva M."/>
        </authorList>
    </citation>
    <scope>NUCLEOTIDE SEQUENCE [LARGE SCALE GENOMIC DNA]</scope>
    <source>
        <strain evidence="9 10">HannoverDv2000</strain>
    </source>
</reference>
<dbReference type="EMBL" id="KN716441">
    <property type="protein sequence ID" value="KJH44878.1"/>
    <property type="molecule type" value="Genomic_DNA"/>
</dbReference>
<evidence type="ECO:0000256" key="4">
    <source>
        <dbReference type="ARBA" id="ARBA00022833"/>
    </source>
</evidence>
<dbReference type="PROSITE" id="PS50297">
    <property type="entry name" value="ANK_REP_REGION"/>
    <property type="match status" value="2"/>
</dbReference>
<evidence type="ECO:0000256" key="3">
    <source>
        <dbReference type="ARBA" id="ARBA00022771"/>
    </source>
</evidence>
<accession>A0A0D8XJX4</accession>
<dbReference type="GO" id="GO:0070531">
    <property type="term" value="C:BRCA1-A complex"/>
    <property type="evidence" value="ECO:0007669"/>
    <property type="project" value="TreeGrafter"/>
</dbReference>
<keyword evidence="3" id="KW-0863">Zinc-finger</keyword>
<keyword evidence="2" id="KW-0677">Repeat</keyword>
<dbReference type="InterPro" id="IPR036770">
    <property type="entry name" value="Ankyrin_rpt-contain_sf"/>
</dbReference>
<evidence type="ECO:0000259" key="8">
    <source>
        <dbReference type="PROSITE" id="PS50172"/>
    </source>
</evidence>
<name>A0A0D8XJX4_DICVI</name>
<dbReference type="InterPro" id="IPR001357">
    <property type="entry name" value="BRCT_dom"/>
</dbReference>
<dbReference type="STRING" id="29172.A0A0D8XJX4"/>
<organism evidence="9 10">
    <name type="scientific">Dictyocaulus viviparus</name>
    <name type="common">Bovine lungworm</name>
    <dbReference type="NCBI Taxonomy" id="29172"/>
    <lineage>
        <taxon>Eukaryota</taxon>
        <taxon>Metazoa</taxon>
        <taxon>Ecdysozoa</taxon>
        <taxon>Nematoda</taxon>
        <taxon>Chromadorea</taxon>
        <taxon>Rhabditida</taxon>
        <taxon>Rhabditina</taxon>
        <taxon>Rhabditomorpha</taxon>
        <taxon>Strongyloidea</taxon>
        <taxon>Metastrongylidae</taxon>
        <taxon>Dictyocaulus</taxon>
    </lineage>
</organism>
<evidence type="ECO:0000256" key="6">
    <source>
        <dbReference type="PROSITE-ProRule" id="PRU00023"/>
    </source>
</evidence>
<feature type="compositionally biased region" description="Polar residues" evidence="7">
    <location>
        <begin position="277"/>
        <end position="288"/>
    </location>
</feature>
<keyword evidence="4" id="KW-0862">Zinc</keyword>
<protein>
    <submittedName>
        <fullName evidence="9">Ankyrin repeat protein</fullName>
    </submittedName>
</protein>
<dbReference type="SMART" id="SM00248">
    <property type="entry name" value="ANK"/>
    <property type="match status" value="3"/>
</dbReference>
<dbReference type="InterPro" id="IPR036420">
    <property type="entry name" value="BRCT_dom_sf"/>
</dbReference>
<gene>
    <name evidence="9" type="ORF">DICVIV_09069</name>
</gene>
<dbReference type="OrthoDB" id="194358at2759"/>
<dbReference type="Pfam" id="PF12796">
    <property type="entry name" value="Ank_2"/>
    <property type="match status" value="1"/>
</dbReference>
<evidence type="ECO:0000313" key="10">
    <source>
        <dbReference type="Proteomes" id="UP000053766"/>
    </source>
</evidence>
<dbReference type="Gene3D" id="1.25.40.20">
    <property type="entry name" value="Ankyrin repeat-containing domain"/>
    <property type="match status" value="1"/>
</dbReference>
<sequence>MPGFERTEQAADLFAKLICCANPKCLQESDQLQTLGTACKHAFCWDCINFYSNLDTFVVCPYERALKSEGAAATSTIQQTQMLFENCSKDVISDDHCARSEAINEFISTQKFSVAEQNDVVMDDFPESDFSEELNDTPPPQLRDELLESRNLVVNDSQCKLPGCPNVSSVEEITEAATSDQITDTVPQFGQPIMTSTQQTPLFLTQAAHAHNKIFEREDNQEIKTYPYKEMYNYFREKPATTFDLRGRKVSDAPWLDLQKKHTYLQKDLGEVKCNDNDSSASGVSQITPKPGPKVKSRSPSLARKSPFSASWTHANANDPVITAVIAGNLEDVQHAIEAGYDVNRRDDKKRTPLFIAVEMGRLDICELLVERGGAVINANCGVECNTALHVAVSHGNEEIVKYLLSKVVARLPDVYVVCLAREVKKTLTYHDQSVLSKLMVVVEHCDELTTHYVVSTDENDAASVDANLLRAMMQNTRIMGSMWLNECIRLGKPLPHTNYEVSKLRYRGNDIVHDSLSRCRKSKERMEPGLFHGCTFYFLAKKYKGIDDRRLLPDLIRLGGGELSTTEPVFIRGAPAPFHAPHLSSPIFIVYDVTVTKNIPSVFHRYPTRYNLISAQWIIESVIEYSIRPIS</sequence>
<dbReference type="Gene3D" id="3.40.50.10190">
    <property type="entry name" value="BRCT domain"/>
    <property type="match status" value="2"/>
</dbReference>
<feature type="region of interest" description="Disordered" evidence="7">
    <location>
        <begin position="275"/>
        <end position="309"/>
    </location>
</feature>
<dbReference type="AlphaFoldDB" id="A0A0D8XJX4"/>
<dbReference type="GO" id="GO:0004842">
    <property type="term" value="F:ubiquitin-protein transferase activity"/>
    <property type="evidence" value="ECO:0007669"/>
    <property type="project" value="TreeGrafter"/>
</dbReference>
<evidence type="ECO:0000313" key="9">
    <source>
        <dbReference type="EMBL" id="KJH44878.1"/>
    </source>
</evidence>
<dbReference type="PROSITE" id="PS50172">
    <property type="entry name" value="BRCT"/>
    <property type="match status" value="2"/>
</dbReference>
<keyword evidence="10" id="KW-1185">Reference proteome</keyword>
<evidence type="ECO:0000256" key="1">
    <source>
        <dbReference type="ARBA" id="ARBA00022723"/>
    </source>
</evidence>
<feature type="domain" description="BRCT" evidence="8">
    <location>
        <begin position="423"/>
        <end position="502"/>
    </location>
</feature>
<dbReference type="InterPro" id="IPR017907">
    <property type="entry name" value="Znf_RING_CS"/>
</dbReference>
<dbReference type="PANTHER" id="PTHR24171:SF8">
    <property type="entry name" value="BRCA1-ASSOCIATED RING DOMAIN PROTEIN 1"/>
    <property type="match status" value="1"/>
</dbReference>
<dbReference type="PANTHER" id="PTHR24171">
    <property type="entry name" value="ANKYRIN REPEAT DOMAIN-CONTAINING PROTEIN 39-RELATED"/>
    <property type="match status" value="1"/>
</dbReference>
<evidence type="ECO:0000256" key="2">
    <source>
        <dbReference type="ARBA" id="ARBA00022737"/>
    </source>
</evidence>
<dbReference type="PROSITE" id="PS00518">
    <property type="entry name" value="ZF_RING_1"/>
    <property type="match status" value="1"/>
</dbReference>
<dbReference type="GO" id="GO:0085020">
    <property type="term" value="P:protein K6-linked ubiquitination"/>
    <property type="evidence" value="ECO:0007669"/>
    <property type="project" value="TreeGrafter"/>
</dbReference>
<dbReference type="SUPFAM" id="SSF52113">
    <property type="entry name" value="BRCT domain"/>
    <property type="match status" value="1"/>
</dbReference>
<proteinExistence type="predicted"/>
<keyword evidence="1" id="KW-0479">Metal-binding</keyword>
<feature type="repeat" description="ANK" evidence="6">
    <location>
        <begin position="349"/>
        <end position="381"/>
    </location>
</feature>
<feature type="domain" description="BRCT" evidence="8">
    <location>
        <begin position="527"/>
        <end position="632"/>
    </location>
</feature>
<dbReference type="InterPro" id="IPR002110">
    <property type="entry name" value="Ankyrin_rpt"/>
</dbReference>
<dbReference type="SUPFAM" id="SSF48403">
    <property type="entry name" value="Ankyrin repeat"/>
    <property type="match status" value="1"/>
</dbReference>
<feature type="repeat" description="ANK" evidence="6">
    <location>
        <begin position="384"/>
        <end position="407"/>
    </location>
</feature>
<reference evidence="10" key="2">
    <citation type="journal article" date="2016" name="Sci. Rep.">
        <title>Dictyocaulus viviparus genome, variome and transcriptome elucidate lungworm biology and support future intervention.</title>
        <authorList>
            <person name="McNulty S.N."/>
            <person name="Strube C."/>
            <person name="Rosa B.A."/>
            <person name="Martin J.C."/>
            <person name="Tyagi R."/>
            <person name="Choi Y.J."/>
            <person name="Wang Q."/>
            <person name="Hallsworth Pepin K."/>
            <person name="Zhang X."/>
            <person name="Ozersky P."/>
            <person name="Wilson R.K."/>
            <person name="Sternberg P.W."/>
            <person name="Gasser R.B."/>
            <person name="Mitreva M."/>
        </authorList>
    </citation>
    <scope>NUCLEOTIDE SEQUENCE [LARGE SCALE GENOMIC DNA]</scope>
    <source>
        <strain evidence="10">HannoverDv2000</strain>
    </source>
</reference>
<dbReference type="Proteomes" id="UP000053766">
    <property type="component" value="Unassembled WGS sequence"/>
</dbReference>
<dbReference type="GO" id="GO:0031436">
    <property type="term" value="C:BRCA1-BARD1 complex"/>
    <property type="evidence" value="ECO:0007669"/>
    <property type="project" value="TreeGrafter"/>
</dbReference>
<dbReference type="PROSITE" id="PS50088">
    <property type="entry name" value="ANK_REPEAT"/>
    <property type="match status" value="2"/>
</dbReference>
<evidence type="ECO:0000256" key="5">
    <source>
        <dbReference type="ARBA" id="ARBA00023043"/>
    </source>
</evidence>
<keyword evidence="5 6" id="KW-0040">ANK repeat</keyword>
<evidence type="ECO:0000256" key="7">
    <source>
        <dbReference type="SAM" id="MobiDB-lite"/>
    </source>
</evidence>
<dbReference type="GO" id="GO:0008270">
    <property type="term" value="F:zinc ion binding"/>
    <property type="evidence" value="ECO:0007669"/>
    <property type="project" value="UniProtKB-KW"/>
</dbReference>